<name>L7VN73_THES1</name>
<reference evidence="2 3" key="1">
    <citation type="journal article" date="2013" name="Genome Announc.">
        <title>Complete genome sequence of Clostridium stercorarium subsp. stercorarium strain DSM 8532, a thermophilic degrader of plant cell wall fibers.</title>
        <authorList>
            <person name="Poehlein A."/>
            <person name="Zverlov V.V."/>
            <person name="Daniel R."/>
            <person name="Schwarz W.H."/>
            <person name="Liebl W."/>
        </authorList>
    </citation>
    <scope>NUCLEOTIDE SEQUENCE [LARGE SCALE GENOMIC DNA]</scope>
    <source>
        <strain evidence="3">ATCC 35414 / DSM 8532 / NCIMB 11754</strain>
    </source>
</reference>
<keyword evidence="1" id="KW-0472">Membrane</keyword>
<dbReference type="AlphaFoldDB" id="L7VN73"/>
<organism evidence="2 3">
    <name type="scientific">Thermoclostridium stercorarium (strain ATCC 35414 / DSM 8532 / NCIMB 11754)</name>
    <name type="common">Clostridium stercorarium</name>
    <dbReference type="NCBI Taxonomy" id="1121335"/>
    <lineage>
        <taxon>Bacteria</taxon>
        <taxon>Bacillati</taxon>
        <taxon>Bacillota</taxon>
        <taxon>Clostridia</taxon>
        <taxon>Eubacteriales</taxon>
        <taxon>Oscillospiraceae</taxon>
        <taxon>Thermoclostridium</taxon>
    </lineage>
</organism>
<dbReference type="Proteomes" id="UP000011220">
    <property type="component" value="Chromosome"/>
</dbReference>
<keyword evidence="1" id="KW-1133">Transmembrane helix</keyword>
<sequence>MKQTLETLLFQGFQRINLFHVVNLSTFLWIFLRFVHRMSV</sequence>
<proteinExistence type="predicted"/>
<evidence type="ECO:0000313" key="3">
    <source>
        <dbReference type="Proteomes" id="UP000011220"/>
    </source>
</evidence>
<evidence type="ECO:0000256" key="1">
    <source>
        <dbReference type="SAM" id="Phobius"/>
    </source>
</evidence>
<protein>
    <submittedName>
        <fullName evidence="2">Uncharacterized protein</fullName>
    </submittedName>
</protein>
<keyword evidence="1" id="KW-0812">Transmembrane</keyword>
<dbReference type="EMBL" id="CP004044">
    <property type="protein sequence ID" value="AGC69660.1"/>
    <property type="molecule type" value="Genomic_DNA"/>
</dbReference>
<keyword evidence="3" id="KW-1185">Reference proteome</keyword>
<evidence type="ECO:0000313" key="2">
    <source>
        <dbReference type="EMBL" id="AGC69660.1"/>
    </source>
</evidence>
<dbReference type="KEGG" id="css:Cst_c27150"/>
<accession>L7VN73</accession>
<gene>
    <name evidence="2" type="ordered locus">Cst_c27150</name>
</gene>
<feature type="transmembrane region" description="Helical" evidence="1">
    <location>
        <begin position="16"/>
        <end position="35"/>
    </location>
</feature>